<dbReference type="InterPro" id="IPR036864">
    <property type="entry name" value="Zn2-C6_fun-type_DNA-bd_sf"/>
</dbReference>
<evidence type="ECO:0008006" key="3">
    <source>
        <dbReference type="Google" id="ProtNLM"/>
    </source>
</evidence>
<dbReference type="Gene3D" id="4.10.240.10">
    <property type="entry name" value="Zn(2)-C6 fungal-type DNA-binding domain"/>
    <property type="match status" value="1"/>
</dbReference>
<gene>
    <name evidence="1" type="ORF">PVAG01_09846</name>
</gene>
<dbReference type="Proteomes" id="UP001629113">
    <property type="component" value="Unassembled WGS sequence"/>
</dbReference>
<name>A0ABR4P4W1_9HELO</name>
<evidence type="ECO:0000313" key="1">
    <source>
        <dbReference type="EMBL" id="KAL3418131.1"/>
    </source>
</evidence>
<dbReference type="EMBL" id="JBFCZG010000009">
    <property type="protein sequence ID" value="KAL3418131.1"/>
    <property type="molecule type" value="Genomic_DNA"/>
</dbReference>
<proteinExistence type="predicted"/>
<feature type="non-terminal residue" evidence="1">
    <location>
        <position position="1"/>
    </location>
</feature>
<organism evidence="1 2">
    <name type="scientific">Phlyctema vagabunda</name>
    <dbReference type="NCBI Taxonomy" id="108571"/>
    <lineage>
        <taxon>Eukaryota</taxon>
        <taxon>Fungi</taxon>
        <taxon>Dikarya</taxon>
        <taxon>Ascomycota</taxon>
        <taxon>Pezizomycotina</taxon>
        <taxon>Leotiomycetes</taxon>
        <taxon>Helotiales</taxon>
        <taxon>Dermateaceae</taxon>
        <taxon>Phlyctema</taxon>
    </lineage>
</organism>
<reference evidence="1 2" key="1">
    <citation type="submission" date="2024-06" db="EMBL/GenBank/DDBJ databases">
        <title>Complete genome of Phlyctema vagabunda strain 19-DSS-EL-015.</title>
        <authorList>
            <person name="Fiorenzani C."/>
        </authorList>
    </citation>
    <scope>NUCLEOTIDE SEQUENCE [LARGE SCALE GENOMIC DNA]</scope>
    <source>
        <strain evidence="1 2">19-DSS-EL-015</strain>
    </source>
</reference>
<keyword evidence="2" id="KW-1185">Reference proteome</keyword>
<evidence type="ECO:0000313" key="2">
    <source>
        <dbReference type="Proteomes" id="UP001629113"/>
    </source>
</evidence>
<sequence>RCDKLDPCSACRASNIPCWTTREPQRKRQRTTPPASSQEHYLEGINEKLTEIQNAIRDLNGVRSQSITQSLPTPSSNPDLRHIATPTTFVGAESSHETPFSDSTYRGESSFEAHSQQTGQILETTLLTSTVAQVDKDTSTALRSLRELTVTQEKRAKETYSTNLPLVPAPIALALLRLLTGKWSACPLSVLERFNIFL</sequence>
<protein>
    <recommendedName>
        <fullName evidence="3">Zn(2)-C6 fungal-type domain-containing protein</fullName>
    </recommendedName>
</protein>
<comment type="caution">
    <text evidence="1">The sequence shown here is derived from an EMBL/GenBank/DDBJ whole genome shotgun (WGS) entry which is preliminary data.</text>
</comment>
<accession>A0ABR4P4W1</accession>